<keyword evidence="2" id="KW-0560">Oxidoreductase</keyword>
<dbReference type="Gene3D" id="3.40.109.10">
    <property type="entry name" value="NADH Oxidase"/>
    <property type="match status" value="1"/>
</dbReference>
<gene>
    <name evidence="4" type="ORF">HMPREF9220_1286</name>
</gene>
<dbReference type="PANTHER" id="PTHR43673">
    <property type="entry name" value="NAD(P)H NITROREDUCTASE YDGI-RELATED"/>
    <property type="match status" value="1"/>
</dbReference>
<organism evidence="4 5">
    <name type="scientific">Dialister micraerophilus UPII 345-E</name>
    <dbReference type="NCBI Taxonomy" id="910314"/>
    <lineage>
        <taxon>Bacteria</taxon>
        <taxon>Bacillati</taxon>
        <taxon>Bacillota</taxon>
        <taxon>Negativicutes</taxon>
        <taxon>Veillonellales</taxon>
        <taxon>Veillonellaceae</taxon>
        <taxon>Dialister</taxon>
    </lineage>
</organism>
<dbReference type="CDD" id="cd02062">
    <property type="entry name" value="Nitro_FMN_reductase"/>
    <property type="match status" value="1"/>
</dbReference>
<evidence type="ECO:0000313" key="5">
    <source>
        <dbReference type="Proteomes" id="UP000004594"/>
    </source>
</evidence>
<evidence type="ECO:0000313" key="4">
    <source>
        <dbReference type="EMBL" id="EFR43414.1"/>
    </source>
</evidence>
<accession>E4L7D7</accession>
<comment type="caution">
    <text evidence="4">The sequence shown here is derived from an EMBL/GenBank/DDBJ whole genome shotgun (WGS) entry which is preliminary data.</text>
</comment>
<reference evidence="4 5" key="1">
    <citation type="submission" date="2010-11" db="EMBL/GenBank/DDBJ databases">
        <authorList>
            <person name="Durkin A.S."/>
            <person name="Madupu R."/>
            <person name="Torralba M."/>
            <person name="Gillis M."/>
            <person name="Methe B."/>
            <person name="Sutton G."/>
            <person name="Nelson K.E."/>
        </authorList>
    </citation>
    <scope>NUCLEOTIDE SEQUENCE [LARGE SCALE GENOMIC DNA]</scope>
    <source>
        <strain evidence="4 5">UPII 345-E</strain>
    </source>
</reference>
<dbReference type="InterPro" id="IPR000415">
    <property type="entry name" value="Nitroreductase-like"/>
</dbReference>
<dbReference type="GO" id="GO:0016491">
    <property type="term" value="F:oxidoreductase activity"/>
    <property type="evidence" value="ECO:0007669"/>
    <property type="project" value="UniProtKB-KW"/>
</dbReference>
<comment type="similarity">
    <text evidence="1">Belongs to the nitroreductase family.</text>
</comment>
<dbReference type="eggNOG" id="COG0778">
    <property type="taxonomic scope" value="Bacteria"/>
</dbReference>
<evidence type="ECO:0000259" key="3">
    <source>
        <dbReference type="Pfam" id="PF00881"/>
    </source>
</evidence>
<dbReference type="Pfam" id="PF00881">
    <property type="entry name" value="Nitroreductase"/>
    <property type="match status" value="1"/>
</dbReference>
<evidence type="ECO:0000256" key="1">
    <source>
        <dbReference type="ARBA" id="ARBA00007118"/>
    </source>
</evidence>
<dbReference type="EMBL" id="AENT01000001">
    <property type="protein sequence ID" value="EFR43414.1"/>
    <property type="molecule type" value="Genomic_DNA"/>
</dbReference>
<dbReference type="RefSeq" id="WP_007553777.1">
    <property type="nucleotide sequence ID" value="NZ_AENT01000001.1"/>
</dbReference>
<protein>
    <submittedName>
        <fullName evidence="4">Nitroreductase family protein</fullName>
    </submittedName>
</protein>
<dbReference type="Proteomes" id="UP000004594">
    <property type="component" value="Unassembled WGS sequence"/>
</dbReference>
<proteinExistence type="inferred from homology"/>
<name>E4L7D7_9FIRM</name>
<dbReference type="OrthoDB" id="9804207at2"/>
<evidence type="ECO:0000256" key="2">
    <source>
        <dbReference type="ARBA" id="ARBA00023002"/>
    </source>
</evidence>
<dbReference type="InterPro" id="IPR029479">
    <property type="entry name" value="Nitroreductase"/>
</dbReference>
<dbReference type="AlphaFoldDB" id="E4L7D7"/>
<dbReference type="PANTHER" id="PTHR43673:SF10">
    <property type="entry name" value="NADH DEHYDROGENASE_NAD(P)H NITROREDUCTASE XCC3605-RELATED"/>
    <property type="match status" value="1"/>
</dbReference>
<feature type="domain" description="Nitroreductase" evidence="3">
    <location>
        <begin position="11"/>
        <end position="149"/>
    </location>
</feature>
<sequence>MDFSSLCLHCRSYRRFKQVPVPKSVIDELMRNVSLVSCSRNAQKLRYYVISSDDVLRKVFPCLHWAASLPKEIGTPKEGETPTLLIVVCKQGNYPAETDAGIAVRNLALNAYVHGVGSCVIGNVNFVKLKEILEIPDDLTPLLTLALGYPSHTSTVVDVKDNSLKYYVDKDGNYFVPKLKPEDICKFR</sequence>
<dbReference type="SUPFAM" id="SSF55469">
    <property type="entry name" value="FMN-dependent nitroreductase-like"/>
    <property type="match status" value="1"/>
</dbReference>